<evidence type="ECO:0000256" key="6">
    <source>
        <dbReference type="ARBA" id="ARBA00022692"/>
    </source>
</evidence>
<dbReference type="PROSITE" id="PS50011">
    <property type="entry name" value="PROTEIN_KINASE_DOM"/>
    <property type="match status" value="1"/>
</dbReference>
<keyword evidence="4" id="KW-1003">Cell membrane</keyword>
<proteinExistence type="inferred from homology"/>
<keyword evidence="9" id="KW-0067">ATP-binding</keyword>
<dbReference type="InterPro" id="IPR011009">
    <property type="entry name" value="Kinase-like_dom_sf"/>
</dbReference>
<dbReference type="OrthoDB" id="1857192at2759"/>
<dbReference type="PANTHER" id="PTHR47989">
    <property type="entry name" value="OS01G0750732 PROTEIN"/>
    <property type="match status" value="1"/>
</dbReference>
<evidence type="ECO:0000256" key="2">
    <source>
        <dbReference type="ARBA" id="ARBA00008536"/>
    </source>
</evidence>
<keyword evidence="10" id="KW-1133">Transmembrane helix</keyword>
<keyword evidence="7" id="KW-0732">Signal</keyword>
<dbReference type="PANTHER" id="PTHR47989:SF37">
    <property type="entry name" value="INACTIVE PROTEIN KINASE SELMODRAFT_444075"/>
    <property type="match status" value="1"/>
</dbReference>
<evidence type="ECO:0000256" key="11">
    <source>
        <dbReference type="ARBA" id="ARBA00023136"/>
    </source>
</evidence>
<keyword evidence="6" id="KW-0812">Transmembrane</keyword>
<feature type="region of interest" description="Disordered" evidence="14">
    <location>
        <begin position="332"/>
        <end position="354"/>
    </location>
</feature>
<dbReference type="Gene3D" id="3.30.200.20">
    <property type="entry name" value="Phosphorylase Kinase, domain 1"/>
    <property type="match status" value="1"/>
</dbReference>
<dbReference type="PROSITE" id="PS00109">
    <property type="entry name" value="PROTEIN_KINASE_TYR"/>
    <property type="match status" value="1"/>
</dbReference>
<evidence type="ECO:0000256" key="10">
    <source>
        <dbReference type="ARBA" id="ARBA00022989"/>
    </source>
</evidence>
<keyword evidence="12" id="KW-0675">Receptor</keyword>
<feature type="domain" description="Protein kinase" evidence="15">
    <location>
        <begin position="420"/>
        <end position="697"/>
    </location>
</feature>
<evidence type="ECO:0000256" key="8">
    <source>
        <dbReference type="ARBA" id="ARBA00022741"/>
    </source>
</evidence>
<evidence type="ECO:0000256" key="13">
    <source>
        <dbReference type="ARBA" id="ARBA00023180"/>
    </source>
</evidence>
<comment type="similarity">
    <text evidence="3">In the C-terminal section; belongs to the protein kinase superfamily. Ser/Thr protein kinase family.</text>
</comment>
<feature type="region of interest" description="Disordered" evidence="14">
    <location>
        <begin position="708"/>
        <end position="730"/>
    </location>
</feature>
<evidence type="ECO:0000256" key="9">
    <source>
        <dbReference type="ARBA" id="ARBA00022840"/>
    </source>
</evidence>
<evidence type="ECO:0000313" key="17">
    <source>
        <dbReference type="RefSeq" id="XP_027364568.1"/>
    </source>
</evidence>
<comment type="subcellular location">
    <subcellularLocation>
        <location evidence="1">Cell membrane</location>
        <topology evidence="1">Single-pass type I membrane protein</topology>
    </subcellularLocation>
</comment>
<name>A0A8B8M983_ABRPR</name>
<organism evidence="16 17">
    <name type="scientific">Abrus precatorius</name>
    <name type="common">Indian licorice</name>
    <name type="synonym">Glycine abrus</name>
    <dbReference type="NCBI Taxonomy" id="3816"/>
    <lineage>
        <taxon>Eukaryota</taxon>
        <taxon>Viridiplantae</taxon>
        <taxon>Streptophyta</taxon>
        <taxon>Embryophyta</taxon>
        <taxon>Tracheophyta</taxon>
        <taxon>Spermatophyta</taxon>
        <taxon>Magnoliopsida</taxon>
        <taxon>eudicotyledons</taxon>
        <taxon>Gunneridae</taxon>
        <taxon>Pentapetalae</taxon>
        <taxon>rosids</taxon>
        <taxon>fabids</taxon>
        <taxon>Fabales</taxon>
        <taxon>Fabaceae</taxon>
        <taxon>Papilionoideae</taxon>
        <taxon>50 kb inversion clade</taxon>
        <taxon>NPAAA clade</taxon>
        <taxon>indigoferoid/millettioid clade</taxon>
        <taxon>Abreae</taxon>
        <taxon>Abrus</taxon>
    </lineage>
</organism>
<dbReference type="GO" id="GO:0005886">
    <property type="term" value="C:plasma membrane"/>
    <property type="evidence" value="ECO:0007669"/>
    <property type="project" value="UniProtKB-SubCell"/>
</dbReference>
<dbReference type="GO" id="GO:0005524">
    <property type="term" value="F:ATP binding"/>
    <property type="evidence" value="ECO:0007669"/>
    <property type="project" value="UniProtKB-KW"/>
</dbReference>
<evidence type="ECO:0000256" key="7">
    <source>
        <dbReference type="ARBA" id="ARBA00022729"/>
    </source>
</evidence>
<dbReference type="InterPro" id="IPR008266">
    <property type="entry name" value="Tyr_kinase_AS"/>
</dbReference>
<dbReference type="GO" id="GO:0002229">
    <property type="term" value="P:defense response to oomycetes"/>
    <property type="evidence" value="ECO:0007669"/>
    <property type="project" value="UniProtKB-ARBA"/>
</dbReference>
<protein>
    <submittedName>
        <fullName evidence="17">Inactive protein kinase SELMODRAFT_444075-like</fullName>
    </submittedName>
</protein>
<dbReference type="SUPFAM" id="SSF56112">
    <property type="entry name" value="Protein kinase-like (PK-like)"/>
    <property type="match status" value="1"/>
</dbReference>
<dbReference type="FunFam" id="1.10.510.10:FF:000240">
    <property type="entry name" value="Lectin-domain containing receptor kinase A4.3"/>
    <property type="match status" value="1"/>
</dbReference>
<evidence type="ECO:0000256" key="1">
    <source>
        <dbReference type="ARBA" id="ARBA00004251"/>
    </source>
</evidence>
<keyword evidence="5" id="KW-0418">Kinase</keyword>
<evidence type="ECO:0000256" key="3">
    <source>
        <dbReference type="ARBA" id="ARBA00010217"/>
    </source>
</evidence>
<keyword evidence="16" id="KW-1185">Reference proteome</keyword>
<evidence type="ECO:0000256" key="12">
    <source>
        <dbReference type="ARBA" id="ARBA00023170"/>
    </source>
</evidence>
<dbReference type="GO" id="GO:0004674">
    <property type="term" value="F:protein serine/threonine kinase activity"/>
    <property type="evidence" value="ECO:0007669"/>
    <property type="project" value="UniProtKB-KW"/>
</dbReference>
<accession>A0A8B8M983</accession>
<dbReference type="FunFam" id="3.30.200.20:FF:000162">
    <property type="entry name" value="Adenine nucleotide alpha hydrolase-like domain kinase"/>
    <property type="match status" value="1"/>
</dbReference>
<keyword evidence="5" id="KW-0808">Transferase</keyword>
<evidence type="ECO:0000313" key="16">
    <source>
        <dbReference type="Proteomes" id="UP000694853"/>
    </source>
</evidence>
<dbReference type="InterPro" id="IPR000719">
    <property type="entry name" value="Prot_kinase_dom"/>
</dbReference>
<dbReference type="AlphaFoldDB" id="A0A8B8M983"/>
<reference evidence="17" key="2">
    <citation type="submission" date="2025-08" db="UniProtKB">
        <authorList>
            <consortium name="RefSeq"/>
        </authorList>
    </citation>
    <scope>IDENTIFICATION</scope>
    <source>
        <tissue evidence="17">Young leaves</tissue>
    </source>
</reference>
<dbReference type="GeneID" id="113871668"/>
<evidence type="ECO:0000256" key="5">
    <source>
        <dbReference type="ARBA" id="ARBA00022527"/>
    </source>
</evidence>
<comment type="similarity">
    <text evidence="2">In the N-terminal section; belongs to the leguminous lectin family.</text>
</comment>
<reference evidence="16" key="1">
    <citation type="journal article" date="2019" name="Toxins">
        <title>Detection of Abrin-Like and Prepropulchellin-Like Toxin Genes and Transcripts Using Whole Genome Sequencing and Full-Length Transcript Sequencing of Abrus precatorius.</title>
        <authorList>
            <person name="Hovde B.T."/>
            <person name="Daligault H.E."/>
            <person name="Hanschen E.R."/>
            <person name="Kunde Y.A."/>
            <person name="Johnson M.B."/>
            <person name="Starkenburg S.R."/>
            <person name="Johnson S.L."/>
        </authorList>
    </citation>
    <scope>NUCLEOTIDE SEQUENCE [LARGE SCALE GENOMIC DNA]</scope>
</reference>
<dbReference type="Proteomes" id="UP000694853">
    <property type="component" value="Unplaced"/>
</dbReference>
<evidence type="ECO:0000256" key="4">
    <source>
        <dbReference type="ARBA" id="ARBA00022475"/>
    </source>
</evidence>
<gene>
    <name evidence="17" type="primary">LOC113871668</name>
</gene>
<sequence>MGGEVILVAVDASIEISNDYALNWALQNVIKAEDILILLAVLPSCGSPTPTLSQRLHSLSCYFLACGSGHIEGRRTFDQVGQSKRVISRKINYVYANKMQKLWLANNLMQVHFEVKVIVDAGLGSVATKAKELKASWVILDRFLNKEVAQCIKQLNCNVVLMDHAIPRILKTVNPLAGENLNTGRSQSKATETDMIHVIPNILDYGSATTPSTSDIRSSTLGTNSFSLPSTEKEYHRKTNPCTINDSHSFLHLNSEYFSEDFKYLEDNPSPLDNKYVHLNKILSGGIDELNHKSATSPLQEEAENCNDILRTKISERKHNFERTDILTRRLTDSPGKWHGPNSTIQPKRSTTRRDSMTSYKHESLSSLSFATSDSNSMAMSLSIKNHSALCSICKHKIPIFRSVPRRFTYREIENATGRFSDSYMMADGGYSCVYRGELPDGQVIAVKQYKKLKSFSASEFCLEVEKLSCAQHRNLLILMGYCIDTEWLLIYEFACNGSLDKHLYGTETNQVMAWHDRMKVAVGTARGLRYLHEDCRAGCIVHGDLRPSNILLTHDFEPMIGDFGLARWQINPQLAKESTHLIGTVGYLSPEYIQTGQVSEKVDVYAFGVILLELLSGFNAREFSGKTGKQSLSEWSNTMLEKNKPNELIDSRLNNNYVEKEAESMMHAAYLCVSPHPAQRPRMSQVLKILEGDIPIDGASMYRSSKISDNGSVGSIKRTKDHRKLSQSNKTNLHEWERCATIPAFGNWDFANELPITRYFECARHTGLPRYSSSSAEIACANHHRHHLPLRNHHKQEKRNKERRCQHVNDSKGNAYDVREHTKKPIRVSKQQQQNDTVAPLPKPVVDEDLYKIPPELLHAANKRKKMLGFISKCLVCDEQC</sequence>
<dbReference type="KEGG" id="aprc:113871668"/>
<keyword evidence="11" id="KW-0472">Membrane</keyword>
<dbReference type="RefSeq" id="XP_027364568.1">
    <property type="nucleotide sequence ID" value="XM_027508767.1"/>
</dbReference>
<dbReference type="InterPro" id="IPR001245">
    <property type="entry name" value="Ser-Thr/Tyr_kinase_cat_dom"/>
</dbReference>
<keyword evidence="8" id="KW-0547">Nucleotide-binding</keyword>
<dbReference type="Gene3D" id="1.10.510.10">
    <property type="entry name" value="Transferase(Phosphotransferase) domain 1"/>
    <property type="match status" value="1"/>
</dbReference>
<evidence type="ECO:0000256" key="14">
    <source>
        <dbReference type="SAM" id="MobiDB-lite"/>
    </source>
</evidence>
<keyword evidence="13" id="KW-0325">Glycoprotein</keyword>
<keyword evidence="5" id="KW-0723">Serine/threonine-protein kinase</keyword>
<evidence type="ECO:0000259" key="15">
    <source>
        <dbReference type="PROSITE" id="PS50011"/>
    </source>
</evidence>
<dbReference type="Pfam" id="PF07714">
    <property type="entry name" value="PK_Tyr_Ser-Thr"/>
    <property type="match status" value="1"/>
</dbReference>